<keyword evidence="1" id="KW-0472">Membrane</keyword>
<reference evidence="2 3" key="1">
    <citation type="journal article" date="2019" name="Mar. Drugs">
        <title>Comparative Genomics and CAZyme Genome Repertoires of Marine Zobellia amurskyensis KMM 3526(T) and Zobellia laminariae KMM 3676(T).</title>
        <authorList>
            <person name="Chernysheva N."/>
            <person name="Bystritskaya E."/>
            <person name="Stenkova A."/>
            <person name="Golovkin I."/>
            <person name="Nedashkovskaya O."/>
            <person name="Isaeva M."/>
        </authorList>
    </citation>
    <scope>NUCLEOTIDE SEQUENCE [LARGE SCALE GENOMIC DNA]</scope>
    <source>
        <strain evidence="2 3">KMM 3526</strain>
    </source>
</reference>
<gene>
    <name evidence="2" type="ORF">D9O36_03305</name>
</gene>
<dbReference type="Proteomes" id="UP000540519">
    <property type="component" value="Unassembled WGS sequence"/>
</dbReference>
<organism evidence="2 3">
    <name type="scientific">Zobellia amurskyensis</name>
    <dbReference type="NCBI Taxonomy" id="248905"/>
    <lineage>
        <taxon>Bacteria</taxon>
        <taxon>Pseudomonadati</taxon>
        <taxon>Bacteroidota</taxon>
        <taxon>Flavobacteriia</taxon>
        <taxon>Flavobacteriales</taxon>
        <taxon>Flavobacteriaceae</taxon>
        <taxon>Zobellia</taxon>
    </lineage>
</organism>
<name>A0A7X2ZR72_9FLAO</name>
<dbReference type="AlphaFoldDB" id="A0A7X2ZR72"/>
<evidence type="ECO:0000313" key="2">
    <source>
        <dbReference type="EMBL" id="MUH34858.1"/>
    </source>
</evidence>
<feature type="transmembrane region" description="Helical" evidence="1">
    <location>
        <begin position="134"/>
        <end position="153"/>
    </location>
</feature>
<proteinExistence type="predicted"/>
<feature type="transmembrane region" description="Helical" evidence="1">
    <location>
        <begin position="203"/>
        <end position="221"/>
    </location>
</feature>
<keyword evidence="3" id="KW-1185">Reference proteome</keyword>
<accession>A0A7X2ZR72</accession>
<evidence type="ECO:0000256" key="1">
    <source>
        <dbReference type="SAM" id="Phobius"/>
    </source>
</evidence>
<feature type="transmembrane region" description="Helical" evidence="1">
    <location>
        <begin position="6"/>
        <end position="25"/>
    </location>
</feature>
<dbReference type="EMBL" id="RCNR01000004">
    <property type="protein sequence ID" value="MUH34858.1"/>
    <property type="molecule type" value="Genomic_DNA"/>
</dbReference>
<feature type="transmembrane region" description="Helical" evidence="1">
    <location>
        <begin position="75"/>
        <end position="92"/>
    </location>
</feature>
<sequence>MENVDYFLKNSYIPIYGVTLLLSLYKYPKYFDSRLKYLPIIFFYTLLNEFLGYLINNYEEFSLISADAYHSYNWLIYNIYMLIFYLYFYYIFRFYIEDLKQKRNILYGAIFFLAVCMTNAFIDDFSKLPQVYSYITGGLVLIYCSVLYLKKFHTIDKIFTTKENLLFWLSTGLLVFYSGYLPIKAIRYVHTIHETPTPPIVKRIQFILIIVSYLCFIIGFLRMKRRLPK</sequence>
<protein>
    <submittedName>
        <fullName evidence="2">Uncharacterized protein</fullName>
    </submittedName>
</protein>
<keyword evidence="1" id="KW-0812">Transmembrane</keyword>
<feature type="transmembrane region" description="Helical" evidence="1">
    <location>
        <begin position="104"/>
        <end position="122"/>
    </location>
</feature>
<keyword evidence="1" id="KW-1133">Transmembrane helix</keyword>
<feature type="transmembrane region" description="Helical" evidence="1">
    <location>
        <begin position="165"/>
        <end position="183"/>
    </location>
</feature>
<comment type="caution">
    <text evidence="2">The sequence shown here is derived from an EMBL/GenBank/DDBJ whole genome shotgun (WGS) entry which is preliminary data.</text>
</comment>
<evidence type="ECO:0000313" key="3">
    <source>
        <dbReference type="Proteomes" id="UP000540519"/>
    </source>
</evidence>
<feature type="transmembrane region" description="Helical" evidence="1">
    <location>
        <begin position="37"/>
        <end position="55"/>
    </location>
</feature>